<comment type="subunit">
    <text evidence="1">Component of the ESCRT-0 complex composed of HSE1 and VPS27.</text>
</comment>
<dbReference type="GO" id="GO:0043130">
    <property type="term" value="F:ubiquitin binding"/>
    <property type="evidence" value="ECO:0007669"/>
    <property type="project" value="InterPro"/>
</dbReference>
<dbReference type="OMA" id="HVSMQAI"/>
<organism evidence="3 4">
    <name type="scientific">Sclerotinia sclerotiorum (strain ATCC 18683 / 1980 / Ss-1)</name>
    <name type="common">White mold</name>
    <name type="synonym">Whetzelinia sclerotiorum</name>
    <dbReference type="NCBI Taxonomy" id="665079"/>
    <lineage>
        <taxon>Eukaryota</taxon>
        <taxon>Fungi</taxon>
        <taxon>Dikarya</taxon>
        <taxon>Ascomycota</taxon>
        <taxon>Pezizomycotina</taxon>
        <taxon>Leotiomycetes</taxon>
        <taxon>Helotiales</taxon>
        <taxon>Sclerotiniaceae</taxon>
        <taxon>Sclerotinia</taxon>
    </lineage>
</organism>
<dbReference type="AlphaFoldDB" id="A7EAD1"/>
<gene>
    <name evidence="3" type="ORF">SS1G_02263</name>
</gene>
<evidence type="ECO:0000256" key="1">
    <source>
        <dbReference type="ARBA" id="ARBA00011446"/>
    </source>
</evidence>
<dbReference type="HOGENOM" id="CLU_120574_0_0_1"/>
<dbReference type="Pfam" id="PF00790">
    <property type="entry name" value="VHS"/>
    <property type="match status" value="1"/>
</dbReference>
<dbReference type="STRING" id="665079.A7EAD1"/>
<dbReference type="GeneID" id="5492552"/>
<evidence type="ECO:0000259" key="2">
    <source>
        <dbReference type="PROSITE" id="PS50179"/>
    </source>
</evidence>
<feature type="domain" description="VHS" evidence="2">
    <location>
        <begin position="25"/>
        <end position="149"/>
    </location>
</feature>
<dbReference type="InterPro" id="IPR008942">
    <property type="entry name" value="ENTH_VHS"/>
</dbReference>
<dbReference type="FunFam" id="1.25.40.90:FF:000031">
    <property type="entry name" value="Vacuolar protein sorting-associated protein 27"/>
    <property type="match status" value="1"/>
</dbReference>
<dbReference type="EMBL" id="CH476623">
    <property type="protein sequence ID" value="EDN99409.1"/>
    <property type="molecule type" value="Genomic_DNA"/>
</dbReference>
<dbReference type="PROSITE" id="PS50179">
    <property type="entry name" value="VHS"/>
    <property type="match status" value="1"/>
</dbReference>
<dbReference type="PANTHER" id="PTHR47794">
    <property type="entry name" value="VACUOLAR PROTEIN SORTING-ASSOCIATED PROTEIN 27"/>
    <property type="match status" value="1"/>
</dbReference>
<dbReference type="CDD" id="cd16979">
    <property type="entry name" value="VHS_Vps27"/>
    <property type="match status" value="1"/>
</dbReference>
<name>A7EAD1_SCLS1</name>
<dbReference type="SMART" id="SM00288">
    <property type="entry name" value="VHS"/>
    <property type="match status" value="1"/>
</dbReference>
<protein>
    <recommendedName>
        <fullName evidence="2">VHS domain-containing protein</fullName>
    </recommendedName>
</protein>
<dbReference type="GO" id="GO:0035091">
    <property type="term" value="F:phosphatidylinositol binding"/>
    <property type="evidence" value="ECO:0007669"/>
    <property type="project" value="InterPro"/>
</dbReference>
<dbReference type="PANTHER" id="PTHR47794:SF1">
    <property type="entry name" value="VACUOLAR PROTEIN SORTING-ASSOCIATED PROTEIN 27"/>
    <property type="match status" value="1"/>
</dbReference>
<evidence type="ECO:0000313" key="4">
    <source>
        <dbReference type="Proteomes" id="UP000001312"/>
    </source>
</evidence>
<dbReference type="InterPro" id="IPR002014">
    <property type="entry name" value="VHS_dom"/>
</dbReference>
<dbReference type="Gene3D" id="1.25.40.90">
    <property type="match status" value="1"/>
</dbReference>
<reference evidence="4" key="1">
    <citation type="journal article" date="2011" name="PLoS Genet.">
        <title>Genomic analysis of the necrotrophic fungal pathogens Sclerotinia sclerotiorum and Botrytis cinerea.</title>
        <authorList>
            <person name="Amselem J."/>
            <person name="Cuomo C.A."/>
            <person name="van Kan J.A."/>
            <person name="Viaud M."/>
            <person name="Benito E.P."/>
            <person name="Couloux A."/>
            <person name="Coutinho P.M."/>
            <person name="de Vries R.P."/>
            <person name="Dyer P.S."/>
            <person name="Fillinger S."/>
            <person name="Fournier E."/>
            <person name="Gout L."/>
            <person name="Hahn M."/>
            <person name="Kohn L."/>
            <person name="Lapalu N."/>
            <person name="Plummer K.M."/>
            <person name="Pradier J.M."/>
            <person name="Quevillon E."/>
            <person name="Sharon A."/>
            <person name="Simon A."/>
            <person name="ten Have A."/>
            <person name="Tudzynski B."/>
            <person name="Tudzynski P."/>
            <person name="Wincker P."/>
            <person name="Andrew M."/>
            <person name="Anthouard V."/>
            <person name="Beever R.E."/>
            <person name="Beffa R."/>
            <person name="Benoit I."/>
            <person name="Bouzid O."/>
            <person name="Brault B."/>
            <person name="Chen Z."/>
            <person name="Choquer M."/>
            <person name="Collemare J."/>
            <person name="Cotton P."/>
            <person name="Danchin E.G."/>
            <person name="Da Silva C."/>
            <person name="Gautier A."/>
            <person name="Giraud C."/>
            <person name="Giraud T."/>
            <person name="Gonzalez C."/>
            <person name="Grossetete S."/>
            <person name="Guldener U."/>
            <person name="Henrissat B."/>
            <person name="Howlett B.J."/>
            <person name="Kodira C."/>
            <person name="Kretschmer M."/>
            <person name="Lappartient A."/>
            <person name="Leroch M."/>
            <person name="Levis C."/>
            <person name="Mauceli E."/>
            <person name="Neuveglise C."/>
            <person name="Oeser B."/>
            <person name="Pearson M."/>
            <person name="Poulain J."/>
            <person name="Poussereau N."/>
            <person name="Quesneville H."/>
            <person name="Rascle C."/>
            <person name="Schumacher J."/>
            <person name="Segurens B."/>
            <person name="Sexton A."/>
            <person name="Silva E."/>
            <person name="Sirven C."/>
            <person name="Soanes D.M."/>
            <person name="Talbot N.J."/>
            <person name="Templeton M."/>
            <person name="Yandava C."/>
            <person name="Yarden O."/>
            <person name="Zeng Q."/>
            <person name="Rollins J.A."/>
            <person name="Lebrun M.H."/>
            <person name="Dickman M."/>
        </authorList>
    </citation>
    <scope>NUCLEOTIDE SEQUENCE [LARGE SCALE GENOMIC DNA]</scope>
    <source>
        <strain evidence="4">ATCC 18683 / 1980 / Ss-1</strain>
    </source>
</reference>
<dbReference type="GO" id="GO:0016192">
    <property type="term" value="P:vesicle-mediated transport"/>
    <property type="evidence" value="ECO:0007669"/>
    <property type="project" value="UniProtKB-ARBA"/>
</dbReference>
<accession>A7EAD1</accession>
<keyword evidence="4" id="KW-1185">Reference proteome</keyword>
<dbReference type="GO" id="GO:0007034">
    <property type="term" value="P:vacuolar transport"/>
    <property type="evidence" value="ECO:0007669"/>
    <property type="project" value="UniProtKB-ARBA"/>
</dbReference>
<dbReference type="InParanoid" id="A7EAD1"/>
<proteinExistence type="predicted"/>
<dbReference type="Proteomes" id="UP000001312">
    <property type="component" value="Unassembled WGS sequence"/>
</dbReference>
<dbReference type="SUPFAM" id="SSF48464">
    <property type="entry name" value="ENTH/VHS domain"/>
    <property type="match status" value="1"/>
</dbReference>
<dbReference type="KEGG" id="ssl:SS1G_02263"/>
<dbReference type="RefSeq" id="XP_001596047.1">
    <property type="nucleotide sequence ID" value="XM_001595997.1"/>
</dbReference>
<dbReference type="eggNOG" id="KOG1818">
    <property type="taxonomic scope" value="Eukaryota"/>
</dbReference>
<evidence type="ECO:0000313" key="3">
    <source>
        <dbReference type="EMBL" id="EDN99409.1"/>
    </source>
</evidence>
<sequence length="165" mass="18126">MMAGWFASNSTLDEQIEKATNSSLEDIALNLEISDVIRSKTVRANEAMRSLKRRIGNKNPNFQLSALNLTDTCVKNGGSHFLVEIASREFMDNLVSLLKAYGGAAVNDDVKNKILELIQSWATATEGRSELSYIGETYRALQRDGFRFPPKTDVASSMLDSSASG</sequence>